<feature type="signal peptide" evidence="2">
    <location>
        <begin position="1"/>
        <end position="22"/>
    </location>
</feature>
<keyword evidence="2" id="KW-0732">Signal</keyword>
<feature type="chain" id="PRO_5035226540" description="RxLR effector protein" evidence="2">
    <location>
        <begin position="23"/>
        <end position="132"/>
    </location>
</feature>
<proteinExistence type="predicted"/>
<protein>
    <recommendedName>
        <fullName evidence="5">RxLR effector protein</fullName>
    </recommendedName>
</protein>
<evidence type="ECO:0000313" key="3">
    <source>
        <dbReference type="EMBL" id="KAG6956587.1"/>
    </source>
</evidence>
<organism evidence="3 4">
    <name type="scientific">Phytophthora aleatoria</name>
    <dbReference type="NCBI Taxonomy" id="2496075"/>
    <lineage>
        <taxon>Eukaryota</taxon>
        <taxon>Sar</taxon>
        <taxon>Stramenopiles</taxon>
        <taxon>Oomycota</taxon>
        <taxon>Peronosporomycetes</taxon>
        <taxon>Peronosporales</taxon>
        <taxon>Peronosporaceae</taxon>
        <taxon>Phytophthora</taxon>
    </lineage>
</organism>
<dbReference type="Proteomes" id="UP000709295">
    <property type="component" value="Unassembled WGS sequence"/>
</dbReference>
<name>A0A8J5M5B3_9STRA</name>
<evidence type="ECO:0000256" key="2">
    <source>
        <dbReference type="SAM" id="SignalP"/>
    </source>
</evidence>
<dbReference type="EMBL" id="JAENGY010000789">
    <property type="protein sequence ID" value="KAG6956587.1"/>
    <property type="molecule type" value="Genomic_DNA"/>
</dbReference>
<gene>
    <name evidence="3" type="ORF">JG688_00011350</name>
</gene>
<keyword evidence="4" id="KW-1185">Reference proteome</keyword>
<evidence type="ECO:0000313" key="4">
    <source>
        <dbReference type="Proteomes" id="UP000709295"/>
    </source>
</evidence>
<accession>A0A8J5M5B3</accession>
<comment type="caution">
    <text evidence="3">The sequence shown here is derived from an EMBL/GenBank/DDBJ whole genome shotgun (WGS) entry which is preliminary data.</text>
</comment>
<feature type="region of interest" description="Disordered" evidence="1">
    <location>
        <begin position="41"/>
        <end position="65"/>
    </location>
</feature>
<sequence length="132" mass="14911">MRLVQVVLAAMIILLASFNCIASVHNSKVAPSDTARKLLSFQDVEPSKQKKHRESNENPPTEEERGVVAQVGGHAAGNNVVIPKKQDEDSRMVNVTKYSNNGVLQRFQRWLARTFWGHDKPSKAPRRLRLRI</sequence>
<evidence type="ECO:0008006" key="5">
    <source>
        <dbReference type="Google" id="ProtNLM"/>
    </source>
</evidence>
<evidence type="ECO:0000256" key="1">
    <source>
        <dbReference type="SAM" id="MobiDB-lite"/>
    </source>
</evidence>
<reference evidence="3" key="1">
    <citation type="submission" date="2021-01" db="EMBL/GenBank/DDBJ databases">
        <title>Phytophthora aleatoria, a newly-described species from Pinus radiata is distinct from Phytophthora cactorum isolates based on comparative genomics.</title>
        <authorList>
            <person name="Mcdougal R."/>
            <person name="Panda P."/>
            <person name="Williams N."/>
            <person name="Studholme D.J."/>
        </authorList>
    </citation>
    <scope>NUCLEOTIDE SEQUENCE</scope>
    <source>
        <strain evidence="3">NZFS 4037</strain>
    </source>
</reference>
<dbReference type="AlphaFoldDB" id="A0A8J5M5B3"/>